<dbReference type="Proteomes" id="UP000762676">
    <property type="component" value="Unassembled WGS sequence"/>
</dbReference>
<dbReference type="EMBL" id="BMAT01007053">
    <property type="protein sequence ID" value="GFS25406.1"/>
    <property type="molecule type" value="Genomic_DNA"/>
</dbReference>
<name>A0AAV4JVM1_9GAST</name>
<accession>A0AAV4JVM1</accession>
<reference evidence="1 2" key="1">
    <citation type="journal article" date="2021" name="Elife">
        <title>Chloroplast acquisition without the gene transfer in kleptoplastic sea slugs, Plakobranchus ocellatus.</title>
        <authorList>
            <person name="Maeda T."/>
            <person name="Takahashi S."/>
            <person name="Yoshida T."/>
            <person name="Shimamura S."/>
            <person name="Takaki Y."/>
            <person name="Nagai Y."/>
            <person name="Toyoda A."/>
            <person name="Suzuki Y."/>
            <person name="Arimoto A."/>
            <person name="Ishii H."/>
            <person name="Satoh N."/>
            <person name="Nishiyama T."/>
            <person name="Hasebe M."/>
            <person name="Maruyama T."/>
            <person name="Minagawa J."/>
            <person name="Obokata J."/>
            <person name="Shigenobu S."/>
        </authorList>
    </citation>
    <scope>NUCLEOTIDE SEQUENCE [LARGE SCALE GENOMIC DNA]</scope>
</reference>
<sequence length="142" mass="15834">MRHGNMMHSIAIYRHLDNNGDLMWRAASSSGGTQPSRVEFTTLSGRYALRLPLAGPQTSAARCDYYGSVLKARRAATTKGWSSKRCALRPPRDGPQSAVRCDYHRPLIFVIVVFVLDPIDLDLIQKNNGLIRKQACKGLYNS</sequence>
<organism evidence="1 2">
    <name type="scientific">Elysia marginata</name>
    <dbReference type="NCBI Taxonomy" id="1093978"/>
    <lineage>
        <taxon>Eukaryota</taxon>
        <taxon>Metazoa</taxon>
        <taxon>Spiralia</taxon>
        <taxon>Lophotrochozoa</taxon>
        <taxon>Mollusca</taxon>
        <taxon>Gastropoda</taxon>
        <taxon>Heterobranchia</taxon>
        <taxon>Euthyneura</taxon>
        <taxon>Panpulmonata</taxon>
        <taxon>Sacoglossa</taxon>
        <taxon>Placobranchoidea</taxon>
        <taxon>Plakobranchidae</taxon>
        <taxon>Elysia</taxon>
    </lineage>
</organism>
<keyword evidence="2" id="KW-1185">Reference proteome</keyword>
<protein>
    <submittedName>
        <fullName evidence="1">Uncharacterized protein</fullName>
    </submittedName>
</protein>
<proteinExistence type="predicted"/>
<evidence type="ECO:0000313" key="1">
    <source>
        <dbReference type="EMBL" id="GFS25406.1"/>
    </source>
</evidence>
<dbReference type="AlphaFoldDB" id="A0AAV4JVM1"/>
<comment type="caution">
    <text evidence="1">The sequence shown here is derived from an EMBL/GenBank/DDBJ whole genome shotgun (WGS) entry which is preliminary data.</text>
</comment>
<evidence type="ECO:0000313" key="2">
    <source>
        <dbReference type="Proteomes" id="UP000762676"/>
    </source>
</evidence>
<gene>
    <name evidence="1" type="ORF">ElyMa_003441300</name>
</gene>